<dbReference type="EMBL" id="PSZP01000031">
    <property type="protein sequence ID" value="TCG10595.1"/>
    <property type="molecule type" value="Genomic_DNA"/>
</dbReference>
<dbReference type="InterPro" id="IPR022450">
    <property type="entry name" value="TsaD"/>
</dbReference>
<dbReference type="SUPFAM" id="SSF53067">
    <property type="entry name" value="Actin-like ATPase domain"/>
    <property type="match status" value="2"/>
</dbReference>
<comment type="subcellular location">
    <subcellularLocation>
        <location evidence="8">Cytoplasm</location>
    </subcellularLocation>
</comment>
<comment type="catalytic activity">
    <reaction evidence="7 8">
        <text>L-threonylcarbamoyladenylate + adenosine(37) in tRNA = N(6)-L-threonylcarbamoyladenosine(37) in tRNA + AMP + H(+)</text>
        <dbReference type="Rhea" id="RHEA:37059"/>
        <dbReference type="Rhea" id="RHEA-COMP:10162"/>
        <dbReference type="Rhea" id="RHEA-COMP:10163"/>
        <dbReference type="ChEBI" id="CHEBI:15378"/>
        <dbReference type="ChEBI" id="CHEBI:73682"/>
        <dbReference type="ChEBI" id="CHEBI:74411"/>
        <dbReference type="ChEBI" id="CHEBI:74418"/>
        <dbReference type="ChEBI" id="CHEBI:456215"/>
        <dbReference type="EC" id="2.3.1.234"/>
    </reaction>
</comment>
<keyword evidence="4 8" id="KW-0479">Metal-binding</keyword>
<evidence type="ECO:0000256" key="8">
    <source>
        <dbReference type="HAMAP-Rule" id="MF_01445"/>
    </source>
</evidence>
<feature type="binding site" evidence="8">
    <location>
        <position position="180"/>
    </location>
    <ligand>
        <name>substrate</name>
    </ligand>
</feature>
<organism evidence="10 11">
    <name type="scientific">Mycoplasma todarodis</name>
    <dbReference type="NCBI Taxonomy" id="1937191"/>
    <lineage>
        <taxon>Bacteria</taxon>
        <taxon>Bacillati</taxon>
        <taxon>Mycoplasmatota</taxon>
        <taxon>Mollicutes</taxon>
        <taxon>Mycoplasmataceae</taxon>
        <taxon>Mycoplasma</taxon>
    </lineage>
</organism>
<dbReference type="GO" id="GO:0005737">
    <property type="term" value="C:cytoplasm"/>
    <property type="evidence" value="ECO:0007669"/>
    <property type="project" value="UniProtKB-SubCell"/>
</dbReference>
<dbReference type="InterPro" id="IPR000905">
    <property type="entry name" value="Gcp-like_dom"/>
</dbReference>
<evidence type="ECO:0000256" key="5">
    <source>
        <dbReference type="ARBA" id="ARBA00023004"/>
    </source>
</evidence>
<dbReference type="RefSeq" id="WP_131613667.1">
    <property type="nucleotide sequence ID" value="NZ_PSZP01000031.1"/>
</dbReference>
<evidence type="ECO:0000256" key="7">
    <source>
        <dbReference type="ARBA" id="ARBA00048117"/>
    </source>
</evidence>
<keyword evidence="6 8" id="KW-0012">Acyltransferase</keyword>
<evidence type="ECO:0000313" key="11">
    <source>
        <dbReference type="Proteomes" id="UP000291072"/>
    </source>
</evidence>
<dbReference type="Proteomes" id="UP000291072">
    <property type="component" value="Unassembled WGS sequence"/>
</dbReference>
<comment type="caution">
    <text evidence="10">The sequence shown here is derived from an EMBL/GenBank/DDBJ whole genome shotgun (WGS) entry which is preliminary data.</text>
</comment>
<feature type="binding site" evidence="8">
    <location>
        <position position="163"/>
    </location>
    <ligand>
        <name>substrate</name>
    </ligand>
</feature>
<feature type="domain" description="Gcp-like" evidence="9">
    <location>
        <begin position="23"/>
        <end position="299"/>
    </location>
</feature>
<evidence type="ECO:0000256" key="6">
    <source>
        <dbReference type="ARBA" id="ARBA00023315"/>
    </source>
</evidence>
<keyword evidence="1 8" id="KW-0963">Cytoplasm</keyword>
<reference evidence="10 11" key="1">
    <citation type="submission" date="2018-02" db="EMBL/GenBank/DDBJ databases">
        <title>Mycoplasma marinum and Mycoplasma todarodis sp. nov., moderately halophilic and psychrotolerant mycoplasmas isolated from cephalopods.</title>
        <authorList>
            <person name="Viver T."/>
        </authorList>
    </citation>
    <scope>NUCLEOTIDE SEQUENCE [LARGE SCALE GENOMIC DNA]</scope>
    <source>
        <strain evidence="10 11">5H</strain>
    </source>
</reference>
<keyword evidence="11" id="KW-1185">Reference proteome</keyword>
<dbReference type="PANTHER" id="PTHR11735">
    <property type="entry name" value="TRNA N6-ADENOSINE THREONYLCARBAMOYLTRANSFERASE"/>
    <property type="match status" value="1"/>
</dbReference>
<feature type="binding site" evidence="8">
    <location>
        <position position="268"/>
    </location>
    <ligand>
        <name>substrate</name>
    </ligand>
</feature>
<feature type="binding site" evidence="8">
    <location>
        <begin position="130"/>
        <end position="134"/>
    </location>
    <ligand>
        <name>substrate</name>
    </ligand>
</feature>
<evidence type="ECO:0000259" key="9">
    <source>
        <dbReference type="Pfam" id="PF00814"/>
    </source>
</evidence>
<dbReference type="InterPro" id="IPR017861">
    <property type="entry name" value="KAE1/TsaD"/>
</dbReference>
<dbReference type="GO" id="GO:0061711">
    <property type="term" value="F:tRNA N(6)-L-threonylcarbamoyladenine synthase activity"/>
    <property type="evidence" value="ECO:0007669"/>
    <property type="project" value="UniProtKB-EC"/>
</dbReference>
<feature type="binding site" evidence="8">
    <location>
        <position position="112"/>
    </location>
    <ligand>
        <name>Fe cation</name>
        <dbReference type="ChEBI" id="CHEBI:24875"/>
    </ligand>
</feature>
<keyword evidence="3 8" id="KW-0819">tRNA processing</keyword>
<dbReference type="FunFam" id="3.30.420.40:FF:000040">
    <property type="entry name" value="tRNA N6-adenosine threonylcarbamoyltransferase"/>
    <property type="match status" value="1"/>
</dbReference>
<comment type="similarity">
    <text evidence="8">Belongs to the KAE1 / TsaD family.</text>
</comment>
<accession>A0A4R0XNR2</accession>
<sequence>MKILGIETSHDDTSIAVIENGNIKAMVTYSQIEEHAKFGGVVPEIASREHAMNVATVLEEVRKQVTIEDIDMVAYTKEPGLIGALHMGSLLAHGIAFALDVEIKPINHLTGHIFSSAIDHEISYPAIALVVSGGHSQIMLANSPEDIQIVGQTQDDAVGETYDKVARKLELGYPGGPHIDKLAKGYEPTLKFPIPMNDNTLDLSFSGLKSHVINYIHNNTQKGNEINKQEIAAAFQVAAVTSLMNKTKMAIERYNPKCIVLAGGVSANSKVREEFLKLHNNAIIPNLKYATDNGGMIAKTAEILYGK</sequence>
<keyword evidence="5 8" id="KW-0408">Iron</keyword>
<proteinExistence type="inferred from homology"/>
<evidence type="ECO:0000256" key="3">
    <source>
        <dbReference type="ARBA" id="ARBA00022694"/>
    </source>
</evidence>
<dbReference type="GO" id="GO:0002949">
    <property type="term" value="P:tRNA threonylcarbamoyladenosine modification"/>
    <property type="evidence" value="ECO:0007669"/>
    <property type="project" value="UniProtKB-UniRule"/>
</dbReference>
<evidence type="ECO:0000256" key="1">
    <source>
        <dbReference type="ARBA" id="ARBA00022490"/>
    </source>
</evidence>
<comment type="function">
    <text evidence="8">Required for the formation of a threonylcarbamoyl group on adenosine at position 37 (t(6)A37) in tRNAs that read codons beginning with adenine. Is involved in the transfer of the threonylcarbamoyl moiety of threonylcarbamoyl-AMP (TC-AMP) to the N6 group of A37, together with TsaE and TsaB. TsaD likely plays a direct catalytic role in this reaction.</text>
</comment>
<dbReference type="GO" id="GO:0005506">
    <property type="term" value="F:iron ion binding"/>
    <property type="evidence" value="ECO:0007669"/>
    <property type="project" value="UniProtKB-UniRule"/>
</dbReference>
<evidence type="ECO:0000256" key="4">
    <source>
        <dbReference type="ARBA" id="ARBA00022723"/>
    </source>
</evidence>
<evidence type="ECO:0000313" key="10">
    <source>
        <dbReference type="EMBL" id="TCG10595.1"/>
    </source>
</evidence>
<dbReference type="EC" id="2.3.1.234" evidence="8"/>
<dbReference type="HAMAP" id="MF_01445">
    <property type="entry name" value="TsaD"/>
    <property type="match status" value="1"/>
</dbReference>
<evidence type="ECO:0000256" key="2">
    <source>
        <dbReference type="ARBA" id="ARBA00022679"/>
    </source>
</evidence>
<comment type="cofactor">
    <cofactor evidence="8">
        <name>Fe(2+)</name>
        <dbReference type="ChEBI" id="CHEBI:29033"/>
    </cofactor>
    <text evidence="8">Binds 1 Fe(2+) ion per subunit.</text>
</comment>
<protein>
    <recommendedName>
        <fullName evidence="8">tRNA N6-adenosine threonylcarbamoyltransferase</fullName>
        <ecNumber evidence="8">2.3.1.234</ecNumber>
    </recommendedName>
    <alternativeName>
        <fullName evidence="8">N6-L-threonylcarbamoyladenine synthase</fullName>
        <shortName evidence="8">t(6)A synthase</shortName>
    </alternativeName>
    <alternativeName>
        <fullName evidence="8">t(6)A37 threonylcarbamoyladenosine biosynthesis protein TsaD</fullName>
    </alternativeName>
    <alternativeName>
        <fullName evidence="8">tRNA threonylcarbamoyladenosine biosynthesis protein TsaD</fullName>
    </alternativeName>
</protein>
<dbReference type="NCBIfam" id="TIGR03723">
    <property type="entry name" value="T6A_TsaD_YgjD"/>
    <property type="match status" value="1"/>
</dbReference>
<dbReference type="Pfam" id="PF00814">
    <property type="entry name" value="TsaD"/>
    <property type="match status" value="1"/>
</dbReference>
<dbReference type="AlphaFoldDB" id="A0A4R0XNR2"/>
<feature type="binding site" evidence="8">
    <location>
        <position position="176"/>
    </location>
    <ligand>
        <name>substrate</name>
    </ligand>
</feature>
<name>A0A4R0XNR2_9MOLU</name>
<dbReference type="OrthoDB" id="9806197at2"/>
<dbReference type="NCBIfam" id="TIGR00329">
    <property type="entry name" value="gcp_kae1"/>
    <property type="match status" value="1"/>
</dbReference>
<feature type="binding site" evidence="8">
    <location>
        <position position="292"/>
    </location>
    <ligand>
        <name>Fe cation</name>
        <dbReference type="ChEBI" id="CHEBI:24875"/>
    </ligand>
</feature>
<dbReference type="PANTHER" id="PTHR11735:SF6">
    <property type="entry name" value="TRNA N6-ADENOSINE THREONYLCARBAMOYLTRANSFERASE, MITOCHONDRIAL"/>
    <property type="match status" value="1"/>
</dbReference>
<keyword evidence="2 8" id="KW-0808">Transferase</keyword>
<gene>
    <name evidence="8 10" type="primary">tsaD</name>
    <name evidence="10" type="ORF">C4B25_03570</name>
</gene>
<dbReference type="PRINTS" id="PR00789">
    <property type="entry name" value="OSIALOPTASE"/>
</dbReference>
<dbReference type="InterPro" id="IPR043129">
    <property type="entry name" value="ATPase_NBD"/>
</dbReference>
<feature type="binding site" evidence="8">
    <location>
        <position position="108"/>
    </location>
    <ligand>
        <name>Fe cation</name>
        <dbReference type="ChEBI" id="CHEBI:24875"/>
    </ligand>
</feature>
<dbReference type="Gene3D" id="3.30.420.40">
    <property type="match status" value="2"/>
</dbReference>